<dbReference type="AlphaFoldDB" id="A0A2S6H712"/>
<dbReference type="OrthoDB" id="5573537at2"/>
<protein>
    <submittedName>
        <fullName evidence="1">Uncharacterized protein</fullName>
    </submittedName>
</protein>
<organism evidence="1 2">
    <name type="scientific">Methylobacter tundripaludum</name>
    <dbReference type="NCBI Taxonomy" id="173365"/>
    <lineage>
        <taxon>Bacteria</taxon>
        <taxon>Pseudomonadati</taxon>
        <taxon>Pseudomonadota</taxon>
        <taxon>Gammaproteobacteria</taxon>
        <taxon>Methylococcales</taxon>
        <taxon>Methylococcaceae</taxon>
        <taxon>Methylobacter</taxon>
    </lineage>
</organism>
<accession>A0A2S6H712</accession>
<gene>
    <name evidence="1" type="ORF">B0F88_102259</name>
</gene>
<name>A0A2S6H712_9GAMM</name>
<dbReference type="EMBL" id="PTIY01000002">
    <property type="protein sequence ID" value="PPK73279.1"/>
    <property type="molecule type" value="Genomic_DNA"/>
</dbReference>
<dbReference type="Proteomes" id="UP000238071">
    <property type="component" value="Unassembled WGS sequence"/>
</dbReference>
<evidence type="ECO:0000313" key="1">
    <source>
        <dbReference type="EMBL" id="PPK73279.1"/>
    </source>
</evidence>
<comment type="caution">
    <text evidence="1">The sequence shown here is derived from an EMBL/GenBank/DDBJ whole genome shotgun (WGS) entry which is preliminary data.</text>
</comment>
<dbReference type="RefSeq" id="WP_104422534.1">
    <property type="nucleotide sequence ID" value="NZ_PTIY01000002.1"/>
</dbReference>
<sequence>MFHVQQSLSNKHDVISISPDDEHIFGRPFLPLPEPRITHLISYGVLPVLVLALSGCLAAAIKPPATDLQKIHSFLVMPVESPPLEVIPDLIETRSPVYEQFPFQSMPLPLLLEKKIYRNPGGVAIAGYVGNDDGMPVADSHPALDATHLAPVTSAQGDWSPTLALAQEAVSQLKAKQAKAVISDHYYPLPIAEKDRDATPANWHNAIGQWYNQDISSVDYRRLAPEHVDAVLEVGIGNYRIFDAQTSLQVLVKLVDPNTRQVIGRINAKTYSVEDSPQTLLDHDAEKFKRLVTLMGAQLISQDFNELGLPLNMPVQPTVADSPHDHRLR</sequence>
<keyword evidence="2" id="KW-1185">Reference proteome</keyword>
<proteinExistence type="predicted"/>
<reference evidence="1 2" key="1">
    <citation type="submission" date="2018-02" db="EMBL/GenBank/DDBJ databases">
        <title>Subsurface microbial communities from deep shales in Ohio and West Virginia, USA.</title>
        <authorList>
            <person name="Wrighton K."/>
        </authorList>
    </citation>
    <scope>NUCLEOTIDE SEQUENCE [LARGE SCALE GENOMIC DNA]</scope>
    <source>
        <strain evidence="1 2">OWC-G53F</strain>
    </source>
</reference>
<evidence type="ECO:0000313" key="2">
    <source>
        <dbReference type="Proteomes" id="UP000238071"/>
    </source>
</evidence>